<protein>
    <submittedName>
        <fullName evidence="2">Uncharacterized protein</fullName>
    </submittedName>
</protein>
<keyword evidence="1" id="KW-0732">Signal</keyword>
<gene>
    <name evidence="2" type="ORF">DPMN_027316</name>
</gene>
<reference evidence="2" key="2">
    <citation type="submission" date="2020-11" db="EMBL/GenBank/DDBJ databases">
        <authorList>
            <person name="McCartney M.A."/>
            <person name="Auch B."/>
            <person name="Kono T."/>
            <person name="Mallez S."/>
            <person name="Becker A."/>
            <person name="Gohl D.M."/>
            <person name="Silverstein K.A.T."/>
            <person name="Koren S."/>
            <person name="Bechman K.B."/>
            <person name="Herman A."/>
            <person name="Abrahante J.E."/>
            <person name="Garbe J."/>
        </authorList>
    </citation>
    <scope>NUCLEOTIDE SEQUENCE</scope>
    <source>
        <strain evidence="2">Duluth1</strain>
        <tissue evidence="2">Whole animal</tissue>
    </source>
</reference>
<accession>A0A9D4RFD7</accession>
<dbReference type="Proteomes" id="UP000828390">
    <property type="component" value="Unassembled WGS sequence"/>
</dbReference>
<evidence type="ECO:0000313" key="2">
    <source>
        <dbReference type="EMBL" id="KAH3864300.1"/>
    </source>
</evidence>
<dbReference type="PROSITE" id="PS51257">
    <property type="entry name" value="PROKAR_LIPOPROTEIN"/>
    <property type="match status" value="1"/>
</dbReference>
<sequence length="77" mass="8825">MNKILVCWLVLAVIIAACPGAEGRRQYRNCCRYCESQGKECYWMGGQCRCRNIYQYLAHLPPDPRLKGTSGGYYSIK</sequence>
<name>A0A9D4RFD7_DREPO</name>
<evidence type="ECO:0000313" key="3">
    <source>
        <dbReference type="Proteomes" id="UP000828390"/>
    </source>
</evidence>
<proteinExistence type="predicted"/>
<dbReference type="EMBL" id="JAIWYP010000002">
    <property type="protein sequence ID" value="KAH3864300.1"/>
    <property type="molecule type" value="Genomic_DNA"/>
</dbReference>
<reference evidence="2" key="1">
    <citation type="journal article" date="2019" name="bioRxiv">
        <title>The Genome of the Zebra Mussel, Dreissena polymorpha: A Resource for Invasive Species Research.</title>
        <authorList>
            <person name="McCartney M.A."/>
            <person name="Auch B."/>
            <person name="Kono T."/>
            <person name="Mallez S."/>
            <person name="Zhang Y."/>
            <person name="Obille A."/>
            <person name="Becker A."/>
            <person name="Abrahante J.E."/>
            <person name="Garbe J."/>
            <person name="Badalamenti J.P."/>
            <person name="Herman A."/>
            <person name="Mangelson H."/>
            <person name="Liachko I."/>
            <person name="Sullivan S."/>
            <person name="Sone E.D."/>
            <person name="Koren S."/>
            <person name="Silverstein K.A.T."/>
            <person name="Beckman K.B."/>
            <person name="Gohl D.M."/>
        </authorList>
    </citation>
    <scope>NUCLEOTIDE SEQUENCE</scope>
    <source>
        <strain evidence="2">Duluth1</strain>
        <tissue evidence="2">Whole animal</tissue>
    </source>
</reference>
<keyword evidence="3" id="KW-1185">Reference proteome</keyword>
<dbReference type="AlphaFoldDB" id="A0A9D4RFD7"/>
<evidence type="ECO:0000256" key="1">
    <source>
        <dbReference type="SAM" id="SignalP"/>
    </source>
</evidence>
<comment type="caution">
    <text evidence="2">The sequence shown here is derived from an EMBL/GenBank/DDBJ whole genome shotgun (WGS) entry which is preliminary data.</text>
</comment>
<organism evidence="2 3">
    <name type="scientific">Dreissena polymorpha</name>
    <name type="common">Zebra mussel</name>
    <name type="synonym">Mytilus polymorpha</name>
    <dbReference type="NCBI Taxonomy" id="45954"/>
    <lineage>
        <taxon>Eukaryota</taxon>
        <taxon>Metazoa</taxon>
        <taxon>Spiralia</taxon>
        <taxon>Lophotrochozoa</taxon>
        <taxon>Mollusca</taxon>
        <taxon>Bivalvia</taxon>
        <taxon>Autobranchia</taxon>
        <taxon>Heteroconchia</taxon>
        <taxon>Euheterodonta</taxon>
        <taxon>Imparidentia</taxon>
        <taxon>Neoheterodontei</taxon>
        <taxon>Myida</taxon>
        <taxon>Dreissenoidea</taxon>
        <taxon>Dreissenidae</taxon>
        <taxon>Dreissena</taxon>
    </lineage>
</organism>
<feature type="signal peptide" evidence="1">
    <location>
        <begin position="1"/>
        <end position="23"/>
    </location>
</feature>
<feature type="chain" id="PRO_5039204232" evidence="1">
    <location>
        <begin position="24"/>
        <end position="77"/>
    </location>
</feature>